<gene>
    <name evidence="5" type="ORF">GJR97_08050</name>
</gene>
<keyword evidence="4" id="KW-0812">Transmembrane</keyword>
<dbReference type="Gene3D" id="3.40.50.300">
    <property type="entry name" value="P-loop containing nucleotide triphosphate hydrolases"/>
    <property type="match status" value="1"/>
</dbReference>
<name>A0A6L5R0V7_9MICO</name>
<evidence type="ECO:0000256" key="1">
    <source>
        <dbReference type="ARBA" id="ARBA00022741"/>
    </source>
</evidence>
<dbReference type="EC" id="2.7.10.2" evidence="5"/>
<dbReference type="NCBIfam" id="TIGR01007">
    <property type="entry name" value="eps_fam"/>
    <property type="match status" value="1"/>
</dbReference>
<dbReference type="PANTHER" id="PTHR32309">
    <property type="entry name" value="TYROSINE-PROTEIN KINASE"/>
    <property type="match status" value="1"/>
</dbReference>
<dbReference type="Proteomes" id="UP000476511">
    <property type="component" value="Unassembled WGS sequence"/>
</dbReference>
<evidence type="ECO:0000256" key="3">
    <source>
        <dbReference type="SAM" id="MobiDB-lite"/>
    </source>
</evidence>
<dbReference type="CDD" id="cd05387">
    <property type="entry name" value="BY-kinase"/>
    <property type="match status" value="1"/>
</dbReference>
<dbReference type="SUPFAM" id="SSF52540">
    <property type="entry name" value="P-loop containing nucleoside triphosphate hydrolases"/>
    <property type="match status" value="1"/>
</dbReference>
<feature type="region of interest" description="Disordered" evidence="3">
    <location>
        <begin position="54"/>
        <end position="81"/>
    </location>
</feature>
<organism evidence="5 6">
    <name type="scientific">Agromyces kandeliae</name>
    <dbReference type="NCBI Taxonomy" id="2666141"/>
    <lineage>
        <taxon>Bacteria</taxon>
        <taxon>Bacillati</taxon>
        <taxon>Actinomycetota</taxon>
        <taxon>Actinomycetes</taxon>
        <taxon>Micrococcales</taxon>
        <taxon>Microbacteriaceae</taxon>
        <taxon>Agromyces</taxon>
    </lineage>
</organism>
<proteinExistence type="predicted"/>
<sequence length="620" mass="65264">MPASVASETIREASCSAECAETTRCSGSFDSLPLPMLAVSVIVGSARSSTRSIQWPRIRSRTSSGTEASKSTRTTESRTRTSKAVDIPWTLLAHGSPHRGWNRWHDPEVSMELRDYLRGLRRHWVAIVLLTLVGVGAGYGWTVLQTPVYVASTSGIVQSTGEGDVVNASLGDSVARSRVPSYLVMAGWTDVAQGVIDDLELTTTPEALIQRVTVDNPSGTVILSVTAEASTAEDARRLAEAWLTSLGTVVEEVEIESSPTGAAPVQVVTRESASLPSSPAFPDVQTALIVGGVLGLGFGVAFAMIRTAADRRIRSAEDTESKTGVAVVGTIPWVAGFDSGERLVDTSAANRTGRSGTFAVSESLRSLRTNLQFMDVDHPPKTIVVTSPLPGDGKSTIACNLALTLAAAGTTVVLVDGDLRRSMVAKTMGLPSGAGLSDVLAGRAALSEVLQRTPKSNNLLVLAAGSVPPNPSEVLGSERMHTLIADLTKHATVIIDAPPLLPVTDGAVLAHQADGALVVVTLGKTTYDLLDKALDTLRKARGRALGIVLNKAPIRGADAATYSYEYRRDYTSSSGPEAQPEEGAGETPKATPKRRGHKRNAAKDAELVTEPPADERGARD</sequence>
<evidence type="ECO:0000313" key="5">
    <source>
        <dbReference type="EMBL" id="MRX43681.1"/>
    </source>
</evidence>
<keyword evidence="4" id="KW-0472">Membrane</keyword>
<dbReference type="GO" id="GO:0005524">
    <property type="term" value="F:ATP binding"/>
    <property type="evidence" value="ECO:0007669"/>
    <property type="project" value="UniProtKB-KW"/>
</dbReference>
<feature type="transmembrane region" description="Helical" evidence="4">
    <location>
        <begin position="284"/>
        <end position="305"/>
    </location>
</feature>
<evidence type="ECO:0000256" key="2">
    <source>
        <dbReference type="ARBA" id="ARBA00022840"/>
    </source>
</evidence>
<dbReference type="EMBL" id="WKJD01000012">
    <property type="protein sequence ID" value="MRX43681.1"/>
    <property type="molecule type" value="Genomic_DNA"/>
</dbReference>
<comment type="caution">
    <text evidence="5">The sequence shown here is derived from an EMBL/GenBank/DDBJ whole genome shotgun (WGS) entry which is preliminary data.</text>
</comment>
<keyword evidence="1" id="KW-0547">Nucleotide-binding</keyword>
<protein>
    <submittedName>
        <fullName evidence="5">Polysaccharide biosynthesis tyrosine autokinase</fullName>
        <ecNumber evidence="5">2.7.10.2</ecNumber>
    </submittedName>
</protein>
<feature type="transmembrane region" description="Helical" evidence="4">
    <location>
        <begin position="124"/>
        <end position="144"/>
    </location>
</feature>
<dbReference type="PANTHER" id="PTHR32309:SF13">
    <property type="entry name" value="FERRIC ENTEROBACTIN TRANSPORT PROTEIN FEPE"/>
    <property type="match status" value="1"/>
</dbReference>
<feature type="region of interest" description="Disordered" evidence="3">
    <location>
        <begin position="569"/>
        <end position="620"/>
    </location>
</feature>
<dbReference type="InterPro" id="IPR027417">
    <property type="entry name" value="P-loop_NTPase"/>
</dbReference>
<dbReference type="InterPro" id="IPR050445">
    <property type="entry name" value="Bact_polysacc_biosynth/exp"/>
</dbReference>
<dbReference type="GO" id="GO:0004715">
    <property type="term" value="F:non-membrane spanning protein tyrosine kinase activity"/>
    <property type="evidence" value="ECO:0007669"/>
    <property type="project" value="UniProtKB-EC"/>
</dbReference>
<reference evidence="5 6" key="1">
    <citation type="submission" date="2019-11" db="EMBL/GenBank/DDBJ databases">
        <title>Agromyces kandeliae sp. nov., isolated from mangrove soil.</title>
        <authorList>
            <person name="Wang R."/>
        </authorList>
    </citation>
    <scope>NUCLEOTIDE SEQUENCE [LARGE SCALE GENOMIC DNA]</scope>
    <source>
        <strain evidence="5 6">Q22</strain>
    </source>
</reference>
<evidence type="ECO:0000313" key="6">
    <source>
        <dbReference type="Proteomes" id="UP000476511"/>
    </source>
</evidence>
<keyword evidence="4" id="KW-1133">Transmembrane helix</keyword>
<dbReference type="InterPro" id="IPR033756">
    <property type="entry name" value="YlxH/NBP35"/>
</dbReference>
<feature type="compositionally biased region" description="Basic residues" evidence="3">
    <location>
        <begin position="591"/>
        <end position="600"/>
    </location>
</feature>
<dbReference type="AlphaFoldDB" id="A0A6L5R0V7"/>
<keyword evidence="5" id="KW-0418">Kinase</keyword>
<accession>A0A6L5R0V7</accession>
<dbReference type="InterPro" id="IPR005702">
    <property type="entry name" value="Wzc-like_C"/>
</dbReference>
<dbReference type="Pfam" id="PF10609">
    <property type="entry name" value="ParA"/>
    <property type="match status" value="1"/>
</dbReference>
<keyword evidence="5" id="KW-0808">Transferase</keyword>
<evidence type="ECO:0000256" key="4">
    <source>
        <dbReference type="SAM" id="Phobius"/>
    </source>
</evidence>
<keyword evidence="2" id="KW-0067">ATP-binding</keyword>
<keyword evidence="6" id="KW-1185">Reference proteome</keyword>